<dbReference type="Gene3D" id="3.20.20.70">
    <property type="entry name" value="Aldolase class I"/>
    <property type="match status" value="1"/>
</dbReference>
<dbReference type="RefSeq" id="XP_051441061.1">
    <property type="nucleotide sequence ID" value="XM_051591887.1"/>
</dbReference>
<dbReference type="InterPro" id="IPR000262">
    <property type="entry name" value="FMN-dep_DH"/>
</dbReference>
<dbReference type="InterPro" id="IPR008259">
    <property type="entry name" value="FMN_hydac_DH_AS"/>
</dbReference>
<evidence type="ECO:0000256" key="5">
    <source>
        <dbReference type="ARBA" id="ARBA00022617"/>
    </source>
</evidence>
<name>A0AAD5E3L0_UMBRA</name>
<dbReference type="InterPro" id="IPR036400">
    <property type="entry name" value="Cyt_B5-like_heme/steroid_sf"/>
</dbReference>
<evidence type="ECO:0000259" key="22">
    <source>
        <dbReference type="PROSITE" id="PS50255"/>
    </source>
</evidence>
<evidence type="ECO:0000256" key="13">
    <source>
        <dbReference type="ARBA" id="ARBA00052399"/>
    </source>
</evidence>
<keyword evidence="25" id="KW-1185">Reference proteome</keyword>
<keyword evidence="9" id="KW-0809">Transit peptide</keyword>
<evidence type="ECO:0000256" key="6">
    <source>
        <dbReference type="ARBA" id="ARBA00022630"/>
    </source>
</evidence>
<evidence type="ECO:0000256" key="14">
    <source>
        <dbReference type="ARBA" id="ARBA00061137"/>
    </source>
</evidence>
<comment type="subcellular location">
    <subcellularLocation>
        <location evidence="2">Mitochondrion intermembrane space</location>
    </subcellularLocation>
</comment>
<evidence type="ECO:0000256" key="9">
    <source>
        <dbReference type="ARBA" id="ARBA00022946"/>
    </source>
</evidence>
<dbReference type="FunFam" id="3.20.20.70:FF:000062">
    <property type="entry name" value="Cytochrome b2, mitochondrial, putative"/>
    <property type="match status" value="1"/>
</dbReference>
<dbReference type="PANTHER" id="PTHR10578:SF148">
    <property type="entry name" value="L-LACTATE DEHYDROGENASE (CYTOCHROME)"/>
    <property type="match status" value="1"/>
</dbReference>
<keyword evidence="8 21" id="KW-0479">Metal-binding</keyword>
<accession>A0AAD5E3L0</accession>
<evidence type="ECO:0000256" key="17">
    <source>
        <dbReference type="ARBA" id="ARBA00068515"/>
    </source>
</evidence>
<evidence type="ECO:0000256" key="21">
    <source>
        <dbReference type="RuleBase" id="RU362121"/>
    </source>
</evidence>
<evidence type="ECO:0000256" key="3">
    <source>
        <dbReference type="ARBA" id="ARBA00011881"/>
    </source>
</evidence>
<dbReference type="InterPro" id="IPR037458">
    <property type="entry name" value="L-MDH/L-LDH_FMN-bd"/>
</dbReference>
<proteinExistence type="inferred from homology"/>
<dbReference type="SUPFAM" id="SSF55856">
    <property type="entry name" value="Cytochrome b5-like heme/steroid binding domain"/>
    <property type="match status" value="1"/>
</dbReference>
<evidence type="ECO:0000256" key="2">
    <source>
        <dbReference type="ARBA" id="ARBA00004569"/>
    </source>
</evidence>
<evidence type="ECO:0000256" key="15">
    <source>
        <dbReference type="ARBA" id="ARBA00061589"/>
    </source>
</evidence>
<comment type="similarity">
    <text evidence="14">In the C-terminal section; belongs to the FMN-dependent alpha-hydroxy acid dehydrogenase family.</text>
</comment>
<evidence type="ECO:0000259" key="23">
    <source>
        <dbReference type="PROSITE" id="PS51349"/>
    </source>
</evidence>
<evidence type="ECO:0000256" key="10">
    <source>
        <dbReference type="ARBA" id="ARBA00023002"/>
    </source>
</evidence>
<dbReference type="InterPro" id="IPR013785">
    <property type="entry name" value="Aldolase_TIM"/>
</dbReference>
<comment type="caution">
    <text evidence="24">The sequence shown here is derived from an EMBL/GenBank/DDBJ whole genome shotgun (WGS) entry which is preliminary data.</text>
</comment>
<feature type="domain" description="FMN hydroxy acid dehydrogenase" evidence="23">
    <location>
        <begin position="104"/>
        <end position="466"/>
    </location>
</feature>
<dbReference type="InterPro" id="IPR037396">
    <property type="entry name" value="FMN_HAD"/>
</dbReference>
<evidence type="ECO:0000256" key="11">
    <source>
        <dbReference type="ARBA" id="ARBA00023004"/>
    </source>
</evidence>
<keyword evidence="10" id="KW-0560">Oxidoreductase</keyword>
<evidence type="ECO:0000256" key="18">
    <source>
        <dbReference type="ARBA" id="ARBA00075949"/>
    </source>
</evidence>
<dbReference type="GO" id="GO:0046872">
    <property type="term" value="F:metal ion binding"/>
    <property type="evidence" value="ECO:0007669"/>
    <property type="project" value="UniProtKB-UniRule"/>
</dbReference>
<dbReference type="EC" id="1.1.2.3" evidence="16"/>
<evidence type="ECO:0000256" key="16">
    <source>
        <dbReference type="ARBA" id="ARBA00066458"/>
    </source>
</evidence>
<dbReference type="PRINTS" id="PR00363">
    <property type="entry name" value="CYTOCHROMEB5"/>
</dbReference>
<comment type="similarity">
    <text evidence="15">In the N-terminal section; belongs to the cytochrome b5 family.</text>
</comment>
<dbReference type="InterPro" id="IPR001199">
    <property type="entry name" value="Cyt_B5-like_heme/steroid-bd"/>
</dbReference>
<evidence type="ECO:0000256" key="7">
    <source>
        <dbReference type="ARBA" id="ARBA00022643"/>
    </source>
</evidence>
<keyword evidence="12" id="KW-0496">Mitochondrion</keyword>
<dbReference type="GO" id="GO:0020037">
    <property type="term" value="F:heme binding"/>
    <property type="evidence" value="ECO:0007669"/>
    <property type="project" value="UniProtKB-UniRule"/>
</dbReference>
<dbReference type="Proteomes" id="UP001206595">
    <property type="component" value="Unassembled WGS sequence"/>
</dbReference>
<evidence type="ECO:0000256" key="1">
    <source>
        <dbReference type="ARBA" id="ARBA00001917"/>
    </source>
</evidence>
<reference evidence="24" key="1">
    <citation type="submission" date="2021-06" db="EMBL/GenBank/DDBJ databases">
        <authorList>
            <consortium name="DOE Joint Genome Institute"/>
            <person name="Mondo S.J."/>
            <person name="Amses K.R."/>
            <person name="Simmons D.R."/>
            <person name="Longcore J.E."/>
            <person name="Seto K."/>
            <person name="Alves G.H."/>
            <person name="Bonds A.E."/>
            <person name="Quandt C.A."/>
            <person name="Davis W.J."/>
            <person name="Chang Y."/>
            <person name="Letcher P.M."/>
            <person name="Powell M.J."/>
            <person name="Kuo A."/>
            <person name="Labutti K."/>
            <person name="Pangilinan J."/>
            <person name="Andreopoulos W."/>
            <person name="Tritt A."/>
            <person name="Riley R."/>
            <person name="Hundley H."/>
            <person name="Johnson J."/>
            <person name="Lipzen A."/>
            <person name="Barry K."/>
            <person name="Berbee M.L."/>
            <person name="Buchler N.E."/>
            <person name="Grigoriev I.V."/>
            <person name="Spatafora J.W."/>
            <person name="Stajich J.E."/>
            <person name="James T.Y."/>
        </authorList>
    </citation>
    <scope>NUCLEOTIDE SEQUENCE</scope>
    <source>
        <strain evidence="24">AG</strain>
    </source>
</reference>
<protein>
    <recommendedName>
        <fullName evidence="17">L-lactate dehydrogenase (cytochrome)</fullName>
        <ecNumber evidence="16">1.1.2.3</ecNumber>
    </recommendedName>
    <alternativeName>
        <fullName evidence="19">Cytochrome b2</fullName>
    </alternativeName>
    <alternativeName>
        <fullName evidence="18">Flavocytochrome b2</fullName>
    </alternativeName>
    <alternativeName>
        <fullName evidence="20">L-lactate ferricytochrome c oxidoreductase</fullName>
    </alternativeName>
</protein>
<dbReference type="PROSITE" id="PS51349">
    <property type="entry name" value="FMN_HYDROXY_ACID_DH_2"/>
    <property type="match status" value="1"/>
</dbReference>
<sequence length="495" mass="54860">MKTLTLQEVAKHNTKDDLWIVIHGKVYDLTNFLPEHPGGPRIILKYAGQDATDAFDPIHPPDIIDRYLSAEACMGEINEEELEATEKVETEEQMQSRIAHENKPNLEEMLNSFDFEGVAKSVLKPEAWAYYSSGADDEITLRENHNAFHRLWLKPRVMVDVEKVDMSTTLLGTKTSMPLYITATALGKLGHPDGEKVLTLASAEQDIIQMIPTLASCSFNELVGARAQNQTQWFQLYVNKDRAITEKLVRHAEASGVKGLFITVDAPQLGRREKDMRQKYSADDPEQLIESKAKVTRSQGAARAISTFIDPSLNWNDVKWFRSITKMPILLKGVQTAEDAVLAARHGCQGIVLSNHGGRQLDFAPSGIEILPEVMEALKAEGLDKNFEVYVDGGIRRGTDIFKAIALGAKGVGIGRPALYAMSSYGVDGVVKLVQLLKDELEMVMRLMGTPTVADIKPEMIDMRNIKSHSGSIPSDNLALSVYDSMRTRIGGPKL</sequence>
<gene>
    <name evidence="24" type="ORF">K450DRAFT_258677</name>
</gene>
<keyword evidence="11 21" id="KW-0408">Iron</keyword>
<keyword evidence="6" id="KW-0285">Flavoprotein</keyword>
<dbReference type="PROSITE" id="PS00557">
    <property type="entry name" value="FMN_HYDROXY_ACID_DH_1"/>
    <property type="match status" value="1"/>
</dbReference>
<dbReference type="PROSITE" id="PS00191">
    <property type="entry name" value="CYTOCHROME_B5_1"/>
    <property type="match status" value="1"/>
</dbReference>
<dbReference type="GeneID" id="75917230"/>
<evidence type="ECO:0000256" key="19">
    <source>
        <dbReference type="ARBA" id="ARBA00078774"/>
    </source>
</evidence>
<dbReference type="Pfam" id="PF01070">
    <property type="entry name" value="FMN_dh"/>
    <property type="match status" value="1"/>
</dbReference>
<dbReference type="Gene3D" id="3.10.120.10">
    <property type="entry name" value="Cytochrome b5-like heme/steroid binding domain"/>
    <property type="match status" value="1"/>
</dbReference>
<evidence type="ECO:0000256" key="12">
    <source>
        <dbReference type="ARBA" id="ARBA00023128"/>
    </source>
</evidence>
<comment type="cofactor">
    <cofactor evidence="1">
        <name>FMN</name>
        <dbReference type="ChEBI" id="CHEBI:58210"/>
    </cofactor>
</comment>
<dbReference type="FunFam" id="3.10.120.10:FF:000009">
    <property type="entry name" value="Cytochrome b2, mitochondrial, putative"/>
    <property type="match status" value="1"/>
</dbReference>
<comment type="catalytic activity">
    <reaction evidence="13">
        <text>(S)-lactate + 2 Fe(III)-[cytochrome c] = 2 Fe(II)-[cytochrome c] + pyruvate + 2 H(+)</text>
        <dbReference type="Rhea" id="RHEA:19909"/>
        <dbReference type="Rhea" id="RHEA-COMP:10350"/>
        <dbReference type="Rhea" id="RHEA-COMP:14399"/>
        <dbReference type="ChEBI" id="CHEBI:15361"/>
        <dbReference type="ChEBI" id="CHEBI:15378"/>
        <dbReference type="ChEBI" id="CHEBI:16651"/>
        <dbReference type="ChEBI" id="CHEBI:29033"/>
        <dbReference type="ChEBI" id="CHEBI:29034"/>
        <dbReference type="EC" id="1.1.2.3"/>
    </reaction>
    <physiologicalReaction direction="left-to-right" evidence="13">
        <dbReference type="Rhea" id="RHEA:19910"/>
    </physiologicalReaction>
</comment>
<dbReference type="GO" id="GO:0004460">
    <property type="term" value="F:L-lactate dehydrogenase (cytochrome) activity"/>
    <property type="evidence" value="ECO:0007669"/>
    <property type="project" value="UniProtKB-EC"/>
</dbReference>
<keyword evidence="5 21" id="KW-0349">Heme</keyword>
<comment type="similarity">
    <text evidence="21">Belongs to the cytochrome b5 family.</text>
</comment>
<dbReference type="Pfam" id="PF00173">
    <property type="entry name" value="Cyt-b5"/>
    <property type="match status" value="1"/>
</dbReference>
<keyword evidence="4" id="KW-0813">Transport</keyword>
<keyword evidence="7" id="KW-0288">FMN</keyword>
<evidence type="ECO:0000256" key="8">
    <source>
        <dbReference type="ARBA" id="ARBA00022723"/>
    </source>
</evidence>
<dbReference type="SUPFAM" id="SSF51395">
    <property type="entry name" value="FMN-linked oxidoreductases"/>
    <property type="match status" value="1"/>
</dbReference>
<dbReference type="SMART" id="SM01117">
    <property type="entry name" value="Cyt-b5"/>
    <property type="match status" value="1"/>
</dbReference>
<dbReference type="PROSITE" id="PS50255">
    <property type="entry name" value="CYTOCHROME_B5_2"/>
    <property type="match status" value="1"/>
</dbReference>
<dbReference type="InterPro" id="IPR018506">
    <property type="entry name" value="Cyt_B5_heme-BS"/>
</dbReference>
<comment type="subunit">
    <text evidence="3">Homotetramer.</text>
</comment>
<reference evidence="24" key="2">
    <citation type="journal article" date="2022" name="Proc. Natl. Acad. Sci. U.S.A.">
        <title>Diploid-dominant life cycles characterize the early evolution of Fungi.</title>
        <authorList>
            <person name="Amses K.R."/>
            <person name="Simmons D.R."/>
            <person name="Longcore J.E."/>
            <person name="Mondo S.J."/>
            <person name="Seto K."/>
            <person name="Jeronimo G.H."/>
            <person name="Bonds A.E."/>
            <person name="Quandt C.A."/>
            <person name="Davis W.J."/>
            <person name="Chang Y."/>
            <person name="Federici B.A."/>
            <person name="Kuo A."/>
            <person name="LaButti K."/>
            <person name="Pangilinan J."/>
            <person name="Andreopoulos W."/>
            <person name="Tritt A."/>
            <person name="Riley R."/>
            <person name="Hundley H."/>
            <person name="Johnson J."/>
            <person name="Lipzen A."/>
            <person name="Barry K."/>
            <person name="Lang B.F."/>
            <person name="Cuomo C.A."/>
            <person name="Buchler N.E."/>
            <person name="Grigoriev I.V."/>
            <person name="Spatafora J.W."/>
            <person name="Stajich J.E."/>
            <person name="James T.Y."/>
        </authorList>
    </citation>
    <scope>NUCLEOTIDE SEQUENCE</scope>
    <source>
        <strain evidence="24">AG</strain>
    </source>
</reference>
<evidence type="ECO:0000313" key="25">
    <source>
        <dbReference type="Proteomes" id="UP001206595"/>
    </source>
</evidence>
<dbReference type="EMBL" id="MU620963">
    <property type="protein sequence ID" value="KAI8576057.1"/>
    <property type="molecule type" value="Genomic_DNA"/>
</dbReference>
<evidence type="ECO:0000256" key="4">
    <source>
        <dbReference type="ARBA" id="ARBA00022448"/>
    </source>
</evidence>
<feature type="domain" description="Cytochrome b5 heme-binding" evidence="22">
    <location>
        <begin position="1"/>
        <end position="78"/>
    </location>
</feature>
<dbReference type="CDD" id="cd02922">
    <property type="entry name" value="FCB2_FMN"/>
    <property type="match status" value="1"/>
</dbReference>
<organism evidence="24 25">
    <name type="scientific">Umbelopsis ramanniana AG</name>
    <dbReference type="NCBI Taxonomy" id="1314678"/>
    <lineage>
        <taxon>Eukaryota</taxon>
        <taxon>Fungi</taxon>
        <taxon>Fungi incertae sedis</taxon>
        <taxon>Mucoromycota</taxon>
        <taxon>Mucoromycotina</taxon>
        <taxon>Umbelopsidomycetes</taxon>
        <taxon>Umbelopsidales</taxon>
        <taxon>Umbelopsidaceae</taxon>
        <taxon>Umbelopsis</taxon>
    </lineage>
</organism>
<evidence type="ECO:0000313" key="24">
    <source>
        <dbReference type="EMBL" id="KAI8576057.1"/>
    </source>
</evidence>
<dbReference type="GO" id="GO:0005758">
    <property type="term" value="C:mitochondrial intermembrane space"/>
    <property type="evidence" value="ECO:0007669"/>
    <property type="project" value="UniProtKB-SubCell"/>
</dbReference>
<dbReference type="AlphaFoldDB" id="A0AAD5E3L0"/>
<dbReference type="PANTHER" id="PTHR10578">
    <property type="entry name" value="S -2-HYDROXY-ACID OXIDASE-RELATED"/>
    <property type="match status" value="1"/>
</dbReference>
<evidence type="ECO:0000256" key="20">
    <source>
        <dbReference type="ARBA" id="ARBA00078938"/>
    </source>
</evidence>